<dbReference type="OrthoDB" id="10261753at2759"/>
<feature type="compositionally biased region" description="Gly residues" evidence="1">
    <location>
        <begin position="373"/>
        <end position="382"/>
    </location>
</feature>
<organism evidence="3 4">
    <name type="scientific">Jaminaea rosea</name>
    <dbReference type="NCBI Taxonomy" id="1569628"/>
    <lineage>
        <taxon>Eukaryota</taxon>
        <taxon>Fungi</taxon>
        <taxon>Dikarya</taxon>
        <taxon>Basidiomycota</taxon>
        <taxon>Ustilaginomycotina</taxon>
        <taxon>Exobasidiomycetes</taxon>
        <taxon>Microstromatales</taxon>
        <taxon>Microstromatales incertae sedis</taxon>
        <taxon>Jaminaea</taxon>
    </lineage>
</organism>
<dbReference type="GO" id="GO:0005829">
    <property type="term" value="C:cytosol"/>
    <property type="evidence" value="ECO:0007669"/>
    <property type="project" value="TreeGrafter"/>
</dbReference>
<accession>A0A316UZK5</accession>
<dbReference type="PANTHER" id="PTHR10933">
    <property type="entry name" value="IMMUNOGLOBULIN-BINDING PROTEIN 1"/>
    <property type="match status" value="1"/>
</dbReference>
<evidence type="ECO:0000256" key="2">
    <source>
        <dbReference type="SAM" id="SignalP"/>
    </source>
</evidence>
<proteinExistence type="predicted"/>
<dbReference type="Proteomes" id="UP000245884">
    <property type="component" value="Unassembled WGS sequence"/>
</dbReference>
<feature type="region of interest" description="Disordered" evidence="1">
    <location>
        <begin position="200"/>
        <end position="275"/>
    </location>
</feature>
<feature type="compositionally biased region" description="Basic and acidic residues" evidence="1">
    <location>
        <begin position="394"/>
        <end position="405"/>
    </location>
</feature>
<dbReference type="GO" id="GO:0009966">
    <property type="term" value="P:regulation of signal transduction"/>
    <property type="evidence" value="ECO:0007669"/>
    <property type="project" value="InterPro"/>
</dbReference>
<dbReference type="InterPro" id="IPR038511">
    <property type="entry name" value="TAP42/TAP46-like_sf"/>
</dbReference>
<evidence type="ECO:0000313" key="3">
    <source>
        <dbReference type="EMBL" id="PWN30414.1"/>
    </source>
</evidence>
<dbReference type="STRING" id="1569628.A0A316UZK5"/>
<evidence type="ECO:0000313" key="4">
    <source>
        <dbReference type="Proteomes" id="UP000245884"/>
    </source>
</evidence>
<reference evidence="3 4" key="1">
    <citation type="journal article" date="2018" name="Mol. Biol. Evol.">
        <title>Broad Genomic Sampling Reveals a Smut Pathogenic Ancestry of the Fungal Clade Ustilaginomycotina.</title>
        <authorList>
            <person name="Kijpornyongpan T."/>
            <person name="Mondo S.J."/>
            <person name="Barry K."/>
            <person name="Sandor L."/>
            <person name="Lee J."/>
            <person name="Lipzen A."/>
            <person name="Pangilinan J."/>
            <person name="LaButti K."/>
            <person name="Hainaut M."/>
            <person name="Henrissat B."/>
            <person name="Grigoriev I.V."/>
            <person name="Spatafora J.W."/>
            <person name="Aime M.C."/>
        </authorList>
    </citation>
    <scope>NUCLEOTIDE SEQUENCE [LARGE SCALE GENOMIC DNA]</scope>
    <source>
        <strain evidence="3 4">MCA 5214</strain>
    </source>
</reference>
<feature type="compositionally biased region" description="Acidic residues" evidence="1">
    <location>
        <begin position="246"/>
        <end position="257"/>
    </location>
</feature>
<dbReference type="AlphaFoldDB" id="A0A316UZK5"/>
<feature type="signal peptide" evidence="2">
    <location>
        <begin position="1"/>
        <end position="19"/>
    </location>
</feature>
<keyword evidence="4" id="KW-1185">Reference proteome</keyword>
<dbReference type="Gene3D" id="1.25.40.540">
    <property type="entry name" value="TAP42-like family"/>
    <property type="match status" value="1"/>
</dbReference>
<feature type="compositionally biased region" description="Low complexity" evidence="1">
    <location>
        <begin position="264"/>
        <end position="274"/>
    </location>
</feature>
<feature type="chain" id="PRO_5016326193" description="TAP42-like protein" evidence="2">
    <location>
        <begin position="20"/>
        <end position="492"/>
    </location>
</feature>
<dbReference type="Pfam" id="PF04177">
    <property type="entry name" value="TAP42"/>
    <property type="match status" value="1"/>
</dbReference>
<dbReference type="InterPro" id="IPR007304">
    <property type="entry name" value="TAP46-like"/>
</dbReference>
<feature type="region of interest" description="Disordered" evidence="1">
    <location>
        <begin position="429"/>
        <end position="492"/>
    </location>
</feature>
<name>A0A316UZK5_9BASI</name>
<dbReference type="GO" id="GO:0035303">
    <property type="term" value="P:regulation of dephosphorylation"/>
    <property type="evidence" value="ECO:0007669"/>
    <property type="project" value="TreeGrafter"/>
</dbReference>
<feature type="compositionally biased region" description="Low complexity" evidence="1">
    <location>
        <begin position="205"/>
        <end position="216"/>
    </location>
</feature>
<feature type="compositionally biased region" description="Basic and acidic residues" evidence="1">
    <location>
        <begin position="321"/>
        <end position="349"/>
    </location>
</feature>
<dbReference type="GO" id="GO:0051721">
    <property type="term" value="F:protein phosphatase 2A binding"/>
    <property type="evidence" value="ECO:0007669"/>
    <property type="project" value="TreeGrafter"/>
</dbReference>
<sequence length="492" mass="53008">MSLTSLLASIAVKAAGVESAPSAQGPDAPDPALVVLQDIRRASQLADSLSLYSDNDGLDDLPTSTLRPLLLHSVWAEVETRVRTKPGDVDARRTCLQSAKSHYLTYIKTLFDLGVFSSSSSSSSSSSQQSPLHLLASLLRPYATSASSSSSSGSTSMPTNPHQRRELKVALFKLERSFKSALDEYRHAAREKAGLQAGAKLSVPGAGATSAGGNSTETVAQEPDEAQWDWLVLPKRAKRNERGEGSDDEDEDEDEGSDAFVMPGGSKAASSSGSIETPHSLRAYLVLLLRYHALLALNNLGFIDDELNLLANIPASAQRDAAERQAREEAEAERRMGGGNDDFRVETRFDAAAPGPLMDDKGKPLRPFTITSGQGGAAGSGSGSASSGNLPIRELNERQRIRDGVFRPHERLPTMSIDEYLAEEQRRGNVLTGGGAEGAAKATPREERSLRAEMDGTREGREAQDEEREEKIEWDRFTEQNKRGAGNTMNRG</sequence>
<feature type="compositionally biased region" description="Basic and acidic residues" evidence="1">
    <location>
        <begin position="443"/>
        <end position="482"/>
    </location>
</feature>
<keyword evidence="2" id="KW-0732">Signal</keyword>
<dbReference type="EMBL" id="KZ819662">
    <property type="protein sequence ID" value="PWN30414.1"/>
    <property type="molecule type" value="Genomic_DNA"/>
</dbReference>
<gene>
    <name evidence="3" type="ORF">BDZ90DRAFT_276879</name>
</gene>
<protein>
    <recommendedName>
        <fullName evidence="5">TAP42-like protein</fullName>
    </recommendedName>
</protein>
<evidence type="ECO:0000256" key="1">
    <source>
        <dbReference type="SAM" id="MobiDB-lite"/>
    </source>
</evidence>
<dbReference type="GeneID" id="37030784"/>
<dbReference type="RefSeq" id="XP_025365026.1">
    <property type="nucleotide sequence ID" value="XM_025508961.1"/>
</dbReference>
<feature type="region of interest" description="Disordered" evidence="1">
    <location>
        <begin position="321"/>
        <end position="405"/>
    </location>
</feature>
<dbReference type="PANTHER" id="PTHR10933:SF9">
    <property type="entry name" value="IMMUNOGLOBULIN-BINDING PROTEIN 1"/>
    <property type="match status" value="1"/>
</dbReference>
<evidence type="ECO:0008006" key="5">
    <source>
        <dbReference type="Google" id="ProtNLM"/>
    </source>
</evidence>